<evidence type="ECO:0000313" key="12">
    <source>
        <dbReference type="Proteomes" id="UP000217171"/>
    </source>
</evidence>
<dbReference type="CDD" id="cd04732">
    <property type="entry name" value="HisA"/>
    <property type="match status" value="1"/>
</dbReference>
<dbReference type="GO" id="GO:0000105">
    <property type="term" value="P:L-histidine biosynthetic process"/>
    <property type="evidence" value="ECO:0007669"/>
    <property type="project" value="UniProtKB-UniRule"/>
</dbReference>
<evidence type="ECO:0000256" key="7">
    <source>
        <dbReference type="ARBA" id="ARBA00023102"/>
    </source>
</evidence>
<evidence type="ECO:0000256" key="5">
    <source>
        <dbReference type="ARBA" id="ARBA00022490"/>
    </source>
</evidence>
<comment type="catalytic activity">
    <reaction evidence="1 9">
        <text>1-(5-phospho-beta-D-ribosyl)-5-[(5-phospho-beta-D-ribosylamino)methylideneamino]imidazole-4-carboxamide = 5-[(5-phospho-1-deoxy-D-ribulos-1-ylimino)methylamino]-1-(5-phospho-beta-D-ribosyl)imidazole-4-carboxamide</text>
        <dbReference type="Rhea" id="RHEA:15469"/>
        <dbReference type="ChEBI" id="CHEBI:58435"/>
        <dbReference type="ChEBI" id="CHEBI:58525"/>
        <dbReference type="EC" id="5.3.1.16"/>
    </reaction>
</comment>
<evidence type="ECO:0000256" key="1">
    <source>
        <dbReference type="ARBA" id="ARBA00000901"/>
    </source>
</evidence>
<proteinExistence type="inferred from homology"/>
<dbReference type="GO" id="GO:0005737">
    <property type="term" value="C:cytoplasm"/>
    <property type="evidence" value="ECO:0007669"/>
    <property type="project" value="UniProtKB-SubCell"/>
</dbReference>
<dbReference type="InterPro" id="IPR011060">
    <property type="entry name" value="RibuloseP-bd_barrel"/>
</dbReference>
<dbReference type="KEGG" id="nhi:B1s21160_03620"/>
<dbReference type="Proteomes" id="UP000217171">
    <property type="component" value="Chromosome"/>
</dbReference>
<keyword evidence="6 9" id="KW-0028">Amino-acid biosynthesis</keyword>
<evidence type="ECO:0000256" key="3">
    <source>
        <dbReference type="ARBA" id="ARBA00005133"/>
    </source>
</evidence>
<comment type="subcellular location">
    <subcellularLocation>
        <location evidence="2 9">Cytoplasm</location>
    </subcellularLocation>
</comment>
<sequence length="238" mass="25299">MKPLELLPAIDIKHGKVVQISSAASAANSASVEPLEVLQRFVAAGSKWIHLVDLDAAYGTGNNSLLIQQLSAMSQVNTQLSGGIENQKSLDLALATSAKRINISTAALEDFDWVKDVLKKYPERVCIGLDVSQSSLVARGSGKVIGDLNYFISILNEASCARIIVTDNSTDGALGGPNFKLLEDVMRQTSAEVIASGGVTTLLDLQQLRKMGLSAVIVGKALYVGSFSIEEALDTCYK</sequence>
<feature type="active site" description="Proton donor" evidence="9">
    <location>
        <position position="130"/>
    </location>
</feature>
<dbReference type="FunFam" id="3.20.20.70:FF:000009">
    <property type="entry name" value="1-(5-phosphoribosyl)-5-[(5-phosphoribosylamino)methylideneamino] imidazole-4-carboxamide isomerase"/>
    <property type="match status" value="1"/>
</dbReference>
<comment type="pathway">
    <text evidence="3 9">Amino-acid biosynthesis; L-histidine biosynthesis; L-histidine from 5-phospho-alpha-D-ribose 1-diphosphate: step 4/9.</text>
</comment>
<dbReference type="UniPathway" id="UPA00031">
    <property type="reaction ID" value="UER00009"/>
</dbReference>
<dbReference type="Pfam" id="PF00977">
    <property type="entry name" value="His_biosynth"/>
    <property type="match status" value="1"/>
</dbReference>
<dbReference type="InterPro" id="IPR023016">
    <property type="entry name" value="HisA/PriA"/>
</dbReference>
<dbReference type="GO" id="GO:0000162">
    <property type="term" value="P:L-tryptophan biosynthetic process"/>
    <property type="evidence" value="ECO:0007669"/>
    <property type="project" value="TreeGrafter"/>
</dbReference>
<dbReference type="InterPro" id="IPR044524">
    <property type="entry name" value="Isoase_HisA-like"/>
</dbReference>
<reference evidence="11 12" key="1">
    <citation type="submission" date="2016-07" db="EMBL/GenBank/DDBJ databases">
        <title>High microdiversification within the ubiquitous acI lineage of Actinobacteria.</title>
        <authorList>
            <person name="Neuenschwander S.M."/>
            <person name="Salcher M."/>
            <person name="Ghai R."/>
            <person name="Pernthaler J."/>
        </authorList>
    </citation>
    <scope>NUCLEOTIDE SEQUENCE [LARGE SCALE GENOMIC DNA]</scope>
    <source>
        <strain evidence="11">MMS-21-160</strain>
    </source>
</reference>
<evidence type="ECO:0000256" key="4">
    <source>
        <dbReference type="ARBA" id="ARBA00009667"/>
    </source>
</evidence>
<evidence type="ECO:0000256" key="8">
    <source>
        <dbReference type="ARBA" id="ARBA00023235"/>
    </source>
</evidence>
<dbReference type="InterPro" id="IPR006062">
    <property type="entry name" value="His_biosynth"/>
</dbReference>
<dbReference type="HAMAP" id="MF_01014">
    <property type="entry name" value="HisA"/>
    <property type="match status" value="1"/>
</dbReference>
<dbReference type="PANTHER" id="PTHR43090:SF2">
    <property type="entry name" value="1-(5-PHOSPHORIBOSYL)-5-[(5-PHOSPHORIBOSYLAMINO)METHYLIDENEAMINO] IMIDAZOLE-4-CARBOXAMIDE ISOMERASE"/>
    <property type="match status" value="1"/>
</dbReference>
<evidence type="ECO:0000256" key="9">
    <source>
        <dbReference type="HAMAP-Rule" id="MF_01014"/>
    </source>
</evidence>
<keyword evidence="5 9" id="KW-0963">Cytoplasm</keyword>
<keyword evidence="12" id="KW-1185">Reference proteome</keyword>
<dbReference type="OrthoDB" id="9807749at2"/>
<evidence type="ECO:0000256" key="2">
    <source>
        <dbReference type="ARBA" id="ARBA00004496"/>
    </source>
</evidence>
<protein>
    <recommendedName>
        <fullName evidence="9">1-(5-phosphoribosyl)-5-[(5-phosphoribosylamino)methylideneamino] imidazole-4-carboxamide isomerase</fullName>
        <ecNumber evidence="9">5.3.1.16</ecNumber>
    </recommendedName>
    <alternativeName>
        <fullName evidence="9">Phosphoribosylformimino-5-aminoimidazole carboxamide ribotide isomerase</fullName>
    </alternativeName>
</protein>
<keyword evidence="7 9" id="KW-0368">Histidine biosynthesis</keyword>
<dbReference type="GO" id="GO:0003949">
    <property type="term" value="F:1-(5-phosphoribosyl)-5-[(5-phosphoribosylamino)methylideneamino]imidazole-4-carboxamide isomerase activity"/>
    <property type="evidence" value="ECO:0007669"/>
    <property type="project" value="UniProtKB-UniRule"/>
</dbReference>
<dbReference type="PANTHER" id="PTHR43090">
    <property type="entry name" value="1-(5-PHOSPHORIBOSYL)-5-[(5-PHOSPHORIBOSYLAMINO)METHYLIDENEAMINO] IMIDAZOLE-4-CARBOXAMIDE ISOMERASE"/>
    <property type="match status" value="1"/>
</dbReference>
<dbReference type="RefSeq" id="WP_095672456.1">
    <property type="nucleotide sequence ID" value="NZ_CP016771.1"/>
</dbReference>
<dbReference type="InterPro" id="IPR013785">
    <property type="entry name" value="Aldolase_TIM"/>
</dbReference>
<evidence type="ECO:0000256" key="6">
    <source>
        <dbReference type="ARBA" id="ARBA00022605"/>
    </source>
</evidence>
<feature type="active site" description="Proton acceptor" evidence="9">
    <location>
        <position position="11"/>
    </location>
</feature>
<evidence type="ECO:0000256" key="10">
    <source>
        <dbReference type="RuleBase" id="RU003657"/>
    </source>
</evidence>
<accession>A0A249K9J5</accession>
<dbReference type="EC" id="5.3.1.16" evidence="9"/>
<dbReference type="SUPFAM" id="SSF51366">
    <property type="entry name" value="Ribulose-phoshate binding barrel"/>
    <property type="match status" value="1"/>
</dbReference>
<keyword evidence="8 9" id="KW-0413">Isomerase</keyword>
<dbReference type="AlphaFoldDB" id="A0A249K9J5"/>
<dbReference type="Gene3D" id="3.20.20.70">
    <property type="entry name" value="Aldolase class I"/>
    <property type="match status" value="1"/>
</dbReference>
<name>A0A249K9J5_9ACTN</name>
<dbReference type="EMBL" id="CP016771">
    <property type="protein sequence ID" value="ASY13416.1"/>
    <property type="molecule type" value="Genomic_DNA"/>
</dbReference>
<comment type="similarity">
    <text evidence="4 9 10">Belongs to the HisA/HisF family.</text>
</comment>
<gene>
    <name evidence="9" type="primary">hisA</name>
    <name evidence="11" type="ORF">B1s21160_03620</name>
</gene>
<evidence type="ECO:0000313" key="11">
    <source>
        <dbReference type="EMBL" id="ASY13416.1"/>
    </source>
</evidence>
<organism evidence="11 12">
    <name type="scientific">Candidatus Nanopelagicus hibericus</name>
    <dbReference type="NCBI Taxonomy" id="1884915"/>
    <lineage>
        <taxon>Bacteria</taxon>
        <taxon>Bacillati</taxon>
        <taxon>Actinomycetota</taxon>
        <taxon>Actinomycetes</taxon>
        <taxon>Candidatus Nanopelagicales</taxon>
        <taxon>Candidatus Nanopelagicaceae</taxon>
        <taxon>Candidatus Nanopelagicus</taxon>
    </lineage>
</organism>